<feature type="region of interest" description="Disordered" evidence="1">
    <location>
        <begin position="1"/>
        <end position="32"/>
    </location>
</feature>
<accession>A0A6V8L5A1</accession>
<evidence type="ECO:0000313" key="3">
    <source>
        <dbReference type="Proteomes" id="UP000482960"/>
    </source>
</evidence>
<comment type="caution">
    <text evidence="2">The sequence shown here is derived from an EMBL/GenBank/DDBJ whole genome shotgun (WGS) entry which is preliminary data.</text>
</comment>
<dbReference type="AlphaFoldDB" id="A0A6V8L5A1"/>
<organism evidence="2 3">
    <name type="scientific">Phytohabitans rumicis</name>
    <dbReference type="NCBI Taxonomy" id="1076125"/>
    <lineage>
        <taxon>Bacteria</taxon>
        <taxon>Bacillati</taxon>
        <taxon>Actinomycetota</taxon>
        <taxon>Actinomycetes</taxon>
        <taxon>Micromonosporales</taxon>
        <taxon>Micromonosporaceae</taxon>
    </lineage>
</organism>
<sequence length="92" mass="9555">MGAPPPRKKPRPAPSPTAAKPVSTETPPASSAAAELCRTWLESGKKKPAKALTAAELRVLIEAAGTRKKVPAYCENLLGTPAPSKTPKKAKS</sequence>
<feature type="compositionally biased region" description="Low complexity" evidence="1">
    <location>
        <begin position="16"/>
        <end position="32"/>
    </location>
</feature>
<proteinExistence type="predicted"/>
<gene>
    <name evidence="2" type="ORF">Prum_038100</name>
</gene>
<reference evidence="2 3" key="2">
    <citation type="submission" date="2020-03" db="EMBL/GenBank/DDBJ databases">
        <authorList>
            <person name="Ichikawa N."/>
            <person name="Kimura A."/>
            <person name="Kitahashi Y."/>
            <person name="Uohara A."/>
        </authorList>
    </citation>
    <scope>NUCLEOTIDE SEQUENCE [LARGE SCALE GENOMIC DNA]</scope>
    <source>
        <strain evidence="2 3">NBRC 108638</strain>
    </source>
</reference>
<feature type="compositionally biased region" description="Basic residues" evidence="1">
    <location>
        <begin position="1"/>
        <end position="11"/>
    </location>
</feature>
<keyword evidence="3" id="KW-1185">Reference proteome</keyword>
<protein>
    <submittedName>
        <fullName evidence="2">Uncharacterized protein</fullName>
    </submittedName>
</protein>
<dbReference type="EMBL" id="BLPG01000001">
    <property type="protein sequence ID" value="GFJ90168.1"/>
    <property type="molecule type" value="Genomic_DNA"/>
</dbReference>
<reference evidence="2 3" key="1">
    <citation type="submission" date="2020-03" db="EMBL/GenBank/DDBJ databases">
        <title>Whole genome shotgun sequence of Phytohabitans rumicis NBRC 108638.</title>
        <authorList>
            <person name="Komaki H."/>
            <person name="Tamura T."/>
        </authorList>
    </citation>
    <scope>NUCLEOTIDE SEQUENCE [LARGE SCALE GENOMIC DNA]</scope>
    <source>
        <strain evidence="2 3">NBRC 108638</strain>
    </source>
</reference>
<evidence type="ECO:0000256" key="1">
    <source>
        <dbReference type="SAM" id="MobiDB-lite"/>
    </source>
</evidence>
<dbReference type="Proteomes" id="UP000482960">
    <property type="component" value="Unassembled WGS sequence"/>
</dbReference>
<name>A0A6V8L5A1_9ACTN</name>
<evidence type="ECO:0000313" key="2">
    <source>
        <dbReference type="EMBL" id="GFJ90168.1"/>
    </source>
</evidence>